<dbReference type="Proteomes" id="UP000253226">
    <property type="component" value="Unassembled WGS sequence"/>
</dbReference>
<gene>
    <name evidence="1" type="ORF">TH19_10145</name>
</gene>
<dbReference type="EMBL" id="JPWF01000005">
    <property type="protein sequence ID" value="RCK37602.1"/>
    <property type="molecule type" value="Genomic_DNA"/>
</dbReference>
<accession>A0A367WAN1</accession>
<dbReference type="AlphaFoldDB" id="A0A367WAN1"/>
<reference evidence="1 2" key="1">
    <citation type="submission" date="2014-07" db="EMBL/GenBank/DDBJ databases">
        <title>Draft genome sequence of Thalassospira profundimaris 35.</title>
        <authorList>
            <person name="Lai Q."/>
            <person name="Shao Z."/>
        </authorList>
    </citation>
    <scope>NUCLEOTIDE SEQUENCE [LARGE SCALE GENOMIC DNA]</scope>
    <source>
        <strain evidence="1 2">35</strain>
    </source>
</reference>
<name>A0A367WAN1_9PROT</name>
<comment type="caution">
    <text evidence="1">The sequence shown here is derived from an EMBL/GenBank/DDBJ whole genome shotgun (WGS) entry which is preliminary data.</text>
</comment>
<proteinExistence type="predicted"/>
<evidence type="ECO:0000313" key="2">
    <source>
        <dbReference type="Proteomes" id="UP000253226"/>
    </source>
</evidence>
<organism evidence="1 2">
    <name type="scientific">Thalassospira profundimaris</name>
    <dbReference type="NCBI Taxonomy" id="502049"/>
    <lineage>
        <taxon>Bacteria</taxon>
        <taxon>Pseudomonadati</taxon>
        <taxon>Pseudomonadota</taxon>
        <taxon>Alphaproteobacteria</taxon>
        <taxon>Rhodospirillales</taxon>
        <taxon>Thalassospiraceae</taxon>
        <taxon>Thalassospira</taxon>
    </lineage>
</organism>
<evidence type="ECO:0000313" key="1">
    <source>
        <dbReference type="EMBL" id="RCK37602.1"/>
    </source>
</evidence>
<sequence>MFTGTSDKSRHIFDYPDQRPDAIPYNWSVGINVCWLIRGRCGGTEFARNHCDENRQNAIRENFLFLLRSLVLKAFRAN</sequence>
<protein>
    <submittedName>
        <fullName evidence="1">Uncharacterized protein</fullName>
    </submittedName>
</protein>